<dbReference type="InterPro" id="IPR011836">
    <property type="entry name" value="YhdP"/>
</dbReference>
<organism evidence="3">
    <name type="scientific">hydrothermal vent metagenome</name>
    <dbReference type="NCBI Taxonomy" id="652676"/>
    <lineage>
        <taxon>unclassified sequences</taxon>
        <taxon>metagenomes</taxon>
        <taxon>ecological metagenomes</taxon>
    </lineage>
</organism>
<dbReference type="InterPro" id="IPR025263">
    <property type="entry name" value="YhdP_central"/>
</dbReference>
<name>A0A3B0XII5_9ZZZZ</name>
<protein>
    <recommendedName>
        <fullName evidence="2">YhdP central domain-containing protein</fullName>
    </recommendedName>
</protein>
<dbReference type="Pfam" id="PF13116">
    <property type="entry name" value="YhdP"/>
    <property type="match status" value="1"/>
</dbReference>
<reference evidence="3" key="1">
    <citation type="submission" date="2018-06" db="EMBL/GenBank/DDBJ databases">
        <authorList>
            <person name="Zhirakovskaya E."/>
        </authorList>
    </citation>
    <scope>NUCLEOTIDE SEQUENCE</scope>
</reference>
<dbReference type="AlphaFoldDB" id="A0A3B0XII5"/>
<evidence type="ECO:0000313" key="3">
    <source>
        <dbReference type="EMBL" id="VAW68148.1"/>
    </source>
</evidence>
<keyword evidence="1" id="KW-1133">Transmembrane helix</keyword>
<feature type="domain" description="YhdP central" evidence="2">
    <location>
        <begin position="17"/>
        <end position="873"/>
    </location>
</feature>
<sequence>MPDHSSKKTNNKKVITLKRLKNWTLSLVGVLIIFLAISFTLVRVAIKSIPEYSLAIQKIVSEQVGMKLEISILDAEISWLVPRLNLIDVNIFDKTGKHHFMHLDEVDLSMDWSKSIKNMTPIVGEITLDGLNVQIGINENSQLLIQNFIVDNNINDTIKSASKNKSNIKSGVEISETIKNNFNNLDFKIINSQVMLYDDRHKQRSKTLSNLNLHLINSGNSHVFELEANFPKNYAEYAHFIIDVKGDLFDYKNLEGELYFAVQDVNAASWLDDYWDEISITANANVNGQVWMKWNAQKIIEVNSTVNISDLAIHYLDESVETWNVDKIDAQVHWEKSNQDDWQLDVRELVVARENIDWPKPAAATLEVNNSQQEIKLRADYLRVEGLVYLVGMINSVVETDVSWMNLLSKHKPSGELKNLDVHIKLDELQDIKINTQFSQFGFLLPDSEPSEINNLQGSVAYINKKTWMILDSKNAQLKFNKLFREPVDLNVLNGTIELSHKNNLWELSARSLTVNTPDIETKMRVDFNMPDDGSPFLDLTLFFKNGEGTAVKKYLPVSVMTKDAVEWIDRAIKKGRVTKGGYQFYGYLNDAPFRENQGISLADFDAVNVDLTYLDNWPDIKNISANLRFVNDTMHVDAHHGYLYNSKITNTTVYIDNFISPTLDIKGKVDADLQDLKTFVKGSTLHEDVTDYINNLSFAGKGDLDLELFVPLYGEYRTEVGGRLNVKNGSLEFEKEKYELNNINGLIQFVGDTVESTGLQVELVGNSPGKRLNVEINTKKNKSKRIYSLNLNGDISAASLLKPLPKMQPYLNGTSNWDMQMDIINDERKSETVVNAVVVSDLQGVTSRLSGPLSKATKSASPIKIDINVKPKSYINYD</sequence>
<keyword evidence="1" id="KW-0472">Membrane</keyword>
<evidence type="ECO:0000259" key="2">
    <source>
        <dbReference type="Pfam" id="PF13116"/>
    </source>
</evidence>
<proteinExistence type="predicted"/>
<dbReference type="EMBL" id="UOFH01000423">
    <property type="protein sequence ID" value="VAW68148.1"/>
    <property type="molecule type" value="Genomic_DNA"/>
</dbReference>
<keyword evidence="1" id="KW-0812">Transmembrane</keyword>
<evidence type="ECO:0000256" key="1">
    <source>
        <dbReference type="SAM" id="Phobius"/>
    </source>
</evidence>
<dbReference type="PANTHER" id="PTHR38690">
    <property type="entry name" value="PROTEASE-RELATED"/>
    <property type="match status" value="1"/>
</dbReference>
<feature type="transmembrane region" description="Helical" evidence="1">
    <location>
        <begin position="20"/>
        <end position="42"/>
    </location>
</feature>
<dbReference type="PANTHER" id="PTHR38690:SF1">
    <property type="entry name" value="PROTEASE"/>
    <property type="match status" value="1"/>
</dbReference>
<accession>A0A3B0XII5</accession>
<feature type="non-terminal residue" evidence="3">
    <location>
        <position position="879"/>
    </location>
</feature>
<gene>
    <name evidence="3" type="ORF">MNBD_GAMMA08-1208</name>
</gene>